<evidence type="ECO:0000259" key="6">
    <source>
        <dbReference type="Pfam" id="PF04542"/>
    </source>
</evidence>
<comment type="similarity">
    <text evidence="1">Belongs to the sigma-70 factor family. ECF subfamily.</text>
</comment>
<keyword evidence="9" id="KW-1185">Reference proteome</keyword>
<evidence type="ECO:0000256" key="2">
    <source>
        <dbReference type="ARBA" id="ARBA00023015"/>
    </source>
</evidence>
<feature type="domain" description="RNA polymerase sigma-70 region 2" evidence="6">
    <location>
        <begin position="33"/>
        <end position="74"/>
    </location>
</feature>
<dbReference type="SUPFAM" id="SSF88946">
    <property type="entry name" value="Sigma2 domain of RNA polymerase sigma factors"/>
    <property type="match status" value="1"/>
</dbReference>
<comment type="caution">
    <text evidence="8">The sequence shown here is derived from an EMBL/GenBank/DDBJ whole genome shotgun (WGS) entry which is preliminary data.</text>
</comment>
<dbReference type="GO" id="GO:0016987">
    <property type="term" value="F:sigma factor activity"/>
    <property type="evidence" value="ECO:0007669"/>
    <property type="project" value="UniProtKB-KW"/>
</dbReference>
<evidence type="ECO:0000313" key="8">
    <source>
        <dbReference type="EMBL" id="ETT87895.1"/>
    </source>
</evidence>
<evidence type="ECO:0000256" key="1">
    <source>
        <dbReference type="ARBA" id="ARBA00010641"/>
    </source>
</evidence>
<dbReference type="Pfam" id="PF04542">
    <property type="entry name" value="Sigma70_r2"/>
    <property type="match status" value="1"/>
</dbReference>
<dbReference type="InterPro" id="IPR013325">
    <property type="entry name" value="RNA_pol_sigma_r2"/>
</dbReference>
<dbReference type="PANTHER" id="PTHR43133">
    <property type="entry name" value="RNA POLYMERASE ECF-TYPE SIGMA FACTO"/>
    <property type="match status" value="1"/>
</dbReference>
<dbReference type="Proteomes" id="UP000019062">
    <property type="component" value="Unassembled WGS sequence"/>
</dbReference>
<dbReference type="RefSeq" id="WP_038179764.1">
    <property type="nucleotide sequence ID" value="NZ_ASQA01000008.1"/>
</dbReference>
<keyword evidence="4" id="KW-0238">DNA-binding</keyword>
<dbReference type="GO" id="GO:0003677">
    <property type="term" value="F:DNA binding"/>
    <property type="evidence" value="ECO:0007669"/>
    <property type="project" value="UniProtKB-KW"/>
</dbReference>
<dbReference type="AlphaFoldDB" id="W4F523"/>
<gene>
    <name evidence="8" type="ORF">C176_03093</name>
</gene>
<dbReference type="GO" id="GO:0006352">
    <property type="term" value="P:DNA-templated transcription initiation"/>
    <property type="evidence" value="ECO:0007669"/>
    <property type="project" value="InterPro"/>
</dbReference>
<evidence type="ECO:0000256" key="4">
    <source>
        <dbReference type="ARBA" id="ARBA00023125"/>
    </source>
</evidence>
<sequence>MDQFEIVLAQFEPMITSVMNRCRIYRDQELYRQAARIGLWKAWTKYEDSRGDFAPYAYRCIQGAVLDELKKESRNEERNIPAESETLEVLIKNYRVEDSDIHILDTILESLPTKDLQLLILLYIKGYSYGELAVMEGLTIGGIKKRRDRIMKQIREEKMKSRKKVK</sequence>
<dbReference type="InterPro" id="IPR013324">
    <property type="entry name" value="RNA_pol_sigma_r3/r4-like"/>
</dbReference>
<name>W4F523_9BACL</name>
<evidence type="ECO:0008006" key="10">
    <source>
        <dbReference type="Google" id="ProtNLM"/>
    </source>
</evidence>
<dbReference type="Pfam" id="PF08281">
    <property type="entry name" value="Sigma70_r4_2"/>
    <property type="match status" value="1"/>
</dbReference>
<evidence type="ECO:0000256" key="3">
    <source>
        <dbReference type="ARBA" id="ARBA00023082"/>
    </source>
</evidence>
<evidence type="ECO:0000259" key="7">
    <source>
        <dbReference type="Pfam" id="PF08281"/>
    </source>
</evidence>
<dbReference type="InterPro" id="IPR013249">
    <property type="entry name" value="RNA_pol_sigma70_r4_t2"/>
</dbReference>
<accession>W4F523</accession>
<keyword evidence="2" id="KW-0805">Transcription regulation</keyword>
<reference evidence="8 9" key="1">
    <citation type="journal article" date="2014" name="BMC Genomics">
        <title>Genomic comparison of sporeforming bacilli isolated from milk.</title>
        <authorList>
            <person name="Moreno Switt A.I."/>
            <person name="Andrus A.D."/>
            <person name="Ranieri M.L."/>
            <person name="Orsi R.H."/>
            <person name="Ivy R."/>
            <person name="den Bakker H.C."/>
            <person name="Martin N.H."/>
            <person name="Wiedmann M."/>
            <person name="Boor K.J."/>
        </authorList>
    </citation>
    <scope>NUCLEOTIDE SEQUENCE [LARGE SCALE GENOMIC DNA]</scope>
    <source>
        <strain evidence="8 9">FSL R5-213</strain>
    </source>
</reference>
<proteinExistence type="inferred from homology"/>
<organism evidence="8 9">
    <name type="scientific">Viridibacillus arenosi FSL R5-213</name>
    <dbReference type="NCBI Taxonomy" id="1227360"/>
    <lineage>
        <taxon>Bacteria</taxon>
        <taxon>Bacillati</taxon>
        <taxon>Bacillota</taxon>
        <taxon>Bacilli</taxon>
        <taxon>Bacillales</taxon>
        <taxon>Caryophanaceae</taxon>
        <taxon>Viridibacillus</taxon>
    </lineage>
</organism>
<dbReference type="InterPro" id="IPR014284">
    <property type="entry name" value="RNA_pol_sigma-70_dom"/>
</dbReference>
<evidence type="ECO:0000256" key="5">
    <source>
        <dbReference type="ARBA" id="ARBA00023163"/>
    </source>
</evidence>
<protein>
    <recommendedName>
        <fullName evidence="10">DNA-directed RNA polymerase</fullName>
    </recommendedName>
</protein>
<evidence type="ECO:0000313" key="9">
    <source>
        <dbReference type="Proteomes" id="UP000019062"/>
    </source>
</evidence>
<dbReference type="NCBIfam" id="TIGR02937">
    <property type="entry name" value="sigma70-ECF"/>
    <property type="match status" value="1"/>
</dbReference>
<dbReference type="EMBL" id="ASQA01000008">
    <property type="protein sequence ID" value="ETT87895.1"/>
    <property type="molecule type" value="Genomic_DNA"/>
</dbReference>
<feature type="domain" description="RNA polymerase sigma factor 70 region 4 type 2" evidence="7">
    <location>
        <begin position="103"/>
        <end position="153"/>
    </location>
</feature>
<dbReference type="Gene3D" id="1.10.1740.10">
    <property type="match status" value="1"/>
</dbReference>
<keyword evidence="5" id="KW-0804">Transcription</keyword>
<dbReference type="Gene3D" id="1.10.10.10">
    <property type="entry name" value="Winged helix-like DNA-binding domain superfamily/Winged helix DNA-binding domain"/>
    <property type="match status" value="1"/>
</dbReference>
<dbReference type="SUPFAM" id="SSF88659">
    <property type="entry name" value="Sigma3 and sigma4 domains of RNA polymerase sigma factors"/>
    <property type="match status" value="1"/>
</dbReference>
<dbReference type="PANTHER" id="PTHR43133:SF8">
    <property type="entry name" value="RNA POLYMERASE SIGMA FACTOR HI_1459-RELATED"/>
    <property type="match status" value="1"/>
</dbReference>
<dbReference type="InterPro" id="IPR007627">
    <property type="entry name" value="RNA_pol_sigma70_r2"/>
</dbReference>
<keyword evidence="3" id="KW-0731">Sigma factor</keyword>
<dbReference type="eggNOG" id="COG1595">
    <property type="taxonomic scope" value="Bacteria"/>
</dbReference>
<dbReference type="InterPro" id="IPR036388">
    <property type="entry name" value="WH-like_DNA-bd_sf"/>
</dbReference>
<dbReference type="InterPro" id="IPR039425">
    <property type="entry name" value="RNA_pol_sigma-70-like"/>
</dbReference>